<evidence type="ECO:0008006" key="2">
    <source>
        <dbReference type="Google" id="ProtNLM"/>
    </source>
</evidence>
<reference evidence="1" key="1">
    <citation type="submission" date="2018-06" db="EMBL/GenBank/DDBJ databases">
        <authorList>
            <person name="Zhirakovskaya E."/>
        </authorList>
    </citation>
    <scope>NUCLEOTIDE SEQUENCE</scope>
</reference>
<proteinExistence type="predicted"/>
<protein>
    <recommendedName>
        <fullName evidence="2">Pathogenicity locus</fullName>
    </recommendedName>
</protein>
<evidence type="ECO:0000313" key="1">
    <source>
        <dbReference type="EMBL" id="VAX02526.1"/>
    </source>
</evidence>
<dbReference type="Gene3D" id="1.10.150.20">
    <property type="entry name" value="5' to 3' exonuclease, C-terminal subdomain"/>
    <property type="match status" value="1"/>
</dbReference>
<dbReference type="InterPro" id="IPR021725">
    <property type="entry name" value="Cdd1"/>
</dbReference>
<organism evidence="1">
    <name type="scientific">hydrothermal vent metagenome</name>
    <dbReference type="NCBI Taxonomy" id="652676"/>
    <lineage>
        <taxon>unclassified sequences</taxon>
        <taxon>metagenomes</taxon>
        <taxon>ecological metagenomes</taxon>
    </lineage>
</organism>
<dbReference type="AlphaFoldDB" id="A0A3B1A9T3"/>
<name>A0A3B1A9T3_9ZZZZ</name>
<sequence length="100" mass="11155">MIKTTPVTHRNAALKDLQRIPGVGPSIANDLYGLGITAVQDLRDSDPEALYAELCVQAGQPVDRCVLYVFRCAVWFAEHGATCSNPDPEKLKWWNWKDPT</sequence>
<accession>A0A3B1A9T3</accession>
<gene>
    <name evidence="1" type="ORF">MNBD_GAMMA19-496</name>
</gene>
<dbReference type="EMBL" id="UOFV01000321">
    <property type="protein sequence ID" value="VAX02526.1"/>
    <property type="molecule type" value="Genomic_DNA"/>
</dbReference>
<dbReference type="Pfam" id="PF11731">
    <property type="entry name" value="Cdd1"/>
    <property type="match status" value="1"/>
</dbReference>